<dbReference type="Pfam" id="PF05336">
    <property type="entry name" value="rhaM"/>
    <property type="match status" value="1"/>
</dbReference>
<keyword evidence="2" id="KW-1185">Reference proteome</keyword>
<dbReference type="EC" id="5.1.3.32" evidence="1"/>
<dbReference type="SUPFAM" id="SSF54909">
    <property type="entry name" value="Dimeric alpha+beta barrel"/>
    <property type="match status" value="1"/>
</dbReference>
<name>A0A6P1M8B2_9BACT</name>
<keyword evidence="1" id="KW-0413">Isomerase</keyword>
<dbReference type="AlphaFoldDB" id="A0A6P1M8B2"/>
<dbReference type="InterPro" id="IPR011008">
    <property type="entry name" value="Dimeric_a/b-barrel"/>
</dbReference>
<proteinExistence type="predicted"/>
<dbReference type="GO" id="GO:0062192">
    <property type="term" value="F:L-rhamnose mutarotase activity"/>
    <property type="evidence" value="ECO:0007669"/>
    <property type="project" value="UniProtKB-EC"/>
</dbReference>
<accession>A0A6P1M8B2</accession>
<gene>
    <name evidence="1" type="ORF">GT409_11960</name>
</gene>
<evidence type="ECO:0000313" key="2">
    <source>
        <dbReference type="Proteomes" id="UP000464954"/>
    </source>
</evidence>
<dbReference type="EMBL" id="CP047593">
    <property type="protein sequence ID" value="QHI70127.1"/>
    <property type="molecule type" value="Genomic_DNA"/>
</dbReference>
<organism evidence="1 2">
    <name type="scientific">Tichowtungia aerotolerans</name>
    <dbReference type="NCBI Taxonomy" id="2697043"/>
    <lineage>
        <taxon>Bacteria</taxon>
        <taxon>Pseudomonadati</taxon>
        <taxon>Kiritimatiellota</taxon>
        <taxon>Tichowtungiia</taxon>
        <taxon>Tichowtungiales</taxon>
        <taxon>Tichowtungiaceae</taxon>
        <taxon>Tichowtungia</taxon>
    </lineage>
</organism>
<dbReference type="Proteomes" id="UP000464954">
    <property type="component" value="Chromosome"/>
</dbReference>
<reference evidence="1 2" key="1">
    <citation type="submission" date="2020-01" db="EMBL/GenBank/DDBJ databases">
        <title>Ponticoccus aerotolerans gen. nov., sp. nov., an anaerobic bacterium and proposal of Ponticoccusceae fam. nov., Ponticoccusles ord. nov. and Ponticoccuse classis nov. in the phylum Kiritimatiellaeota.</title>
        <authorList>
            <person name="Zhou L.Y."/>
            <person name="Du Z.J."/>
        </authorList>
    </citation>
    <scope>NUCLEOTIDE SEQUENCE [LARGE SCALE GENOMIC DNA]</scope>
    <source>
        <strain evidence="1 2">S-5007</strain>
    </source>
</reference>
<protein>
    <submittedName>
        <fullName evidence="1">L-rhamnose mutarotase</fullName>
        <ecNumber evidence="1">5.1.3.32</ecNumber>
    </submittedName>
</protein>
<evidence type="ECO:0000313" key="1">
    <source>
        <dbReference type="EMBL" id="QHI70127.1"/>
    </source>
</evidence>
<dbReference type="InterPro" id="IPR008000">
    <property type="entry name" value="Rham/fucose_mutarotase"/>
</dbReference>
<sequence>MILVGRVSCAVDDLKNLQIVQKWWETMADLMENHPNNTPIFQPLPEVFHMA</sequence>
<dbReference type="KEGG" id="taer:GT409_11960"/>